<dbReference type="FunFam" id="1.10.287.130:FF:000001">
    <property type="entry name" value="Two-component sensor histidine kinase"/>
    <property type="match status" value="1"/>
</dbReference>
<keyword evidence="8" id="KW-0812">Transmembrane</keyword>
<dbReference type="PRINTS" id="PR00344">
    <property type="entry name" value="BCTRLSENSOR"/>
</dbReference>
<evidence type="ECO:0000313" key="13">
    <source>
        <dbReference type="EMBL" id="VAW78815.1"/>
    </source>
</evidence>
<accession>A0A3B0YD68</accession>
<evidence type="ECO:0000256" key="1">
    <source>
        <dbReference type="ARBA" id="ARBA00000085"/>
    </source>
</evidence>
<feature type="transmembrane region" description="Helical" evidence="8">
    <location>
        <begin position="222"/>
        <end position="239"/>
    </location>
</feature>
<dbReference type="Gene3D" id="1.10.287.130">
    <property type="match status" value="1"/>
</dbReference>
<feature type="transmembrane region" description="Helical" evidence="8">
    <location>
        <begin position="82"/>
        <end position="100"/>
    </location>
</feature>
<dbReference type="Pfam" id="PF17159">
    <property type="entry name" value="MASE3"/>
    <property type="match status" value="1"/>
</dbReference>
<dbReference type="SUPFAM" id="SSF52172">
    <property type="entry name" value="CheY-like"/>
    <property type="match status" value="2"/>
</dbReference>
<dbReference type="Gene3D" id="3.30.450.20">
    <property type="entry name" value="PAS domain"/>
    <property type="match status" value="2"/>
</dbReference>
<dbReference type="InterPro" id="IPR003661">
    <property type="entry name" value="HisK_dim/P_dom"/>
</dbReference>
<feature type="domain" description="Response regulatory" evidence="10">
    <location>
        <begin position="812"/>
        <end position="935"/>
    </location>
</feature>
<dbReference type="InterPro" id="IPR035965">
    <property type="entry name" value="PAS-like_dom_sf"/>
</dbReference>
<keyword evidence="13" id="KW-0723">Serine/threonine-protein kinase</keyword>
<feature type="transmembrane region" description="Helical" evidence="8">
    <location>
        <begin position="150"/>
        <end position="169"/>
    </location>
</feature>
<feature type="domain" description="Histidine kinase" evidence="9">
    <location>
        <begin position="576"/>
        <end position="795"/>
    </location>
</feature>
<name>A0A3B0YD68_9ZZZZ</name>
<dbReference type="InterPro" id="IPR013656">
    <property type="entry name" value="PAS_4"/>
</dbReference>
<dbReference type="InterPro" id="IPR036097">
    <property type="entry name" value="HisK_dim/P_sf"/>
</dbReference>
<organism evidence="13">
    <name type="scientific">hydrothermal vent metagenome</name>
    <dbReference type="NCBI Taxonomy" id="652676"/>
    <lineage>
        <taxon>unclassified sequences</taxon>
        <taxon>metagenomes</taxon>
        <taxon>ecological metagenomes</taxon>
    </lineage>
</organism>
<keyword evidence="3" id="KW-0597">Phosphoprotein</keyword>
<gene>
    <name evidence="13" type="ORF">MNBD_GAMMA12-3934</name>
</gene>
<feature type="transmembrane region" description="Helical" evidence="8">
    <location>
        <begin position="112"/>
        <end position="130"/>
    </location>
</feature>
<dbReference type="CDD" id="cd00130">
    <property type="entry name" value="PAS"/>
    <property type="match status" value="2"/>
</dbReference>
<dbReference type="SUPFAM" id="SSF55785">
    <property type="entry name" value="PYP-like sensor domain (PAS domain)"/>
    <property type="match status" value="2"/>
</dbReference>
<dbReference type="InterPro" id="IPR013767">
    <property type="entry name" value="PAS_fold"/>
</dbReference>
<evidence type="ECO:0000259" key="12">
    <source>
        <dbReference type="PROSITE" id="PS50113"/>
    </source>
</evidence>
<dbReference type="InterPro" id="IPR003594">
    <property type="entry name" value="HATPase_dom"/>
</dbReference>
<protein>
    <recommendedName>
        <fullName evidence="2">histidine kinase</fullName>
        <ecNumber evidence="2">2.7.13.3</ecNumber>
    </recommendedName>
</protein>
<dbReference type="InterPro" id="IPR001610">
    <property type="entry name" value="PAC"/>
</dbReference>
<dbReference type="SMART" id="SM00086">
    <property type="entry name" value="PAC"/>
    <property type="match status" value="2"/>
</dbReference>
<dbReference type="GO" id="GO:0005886">
    <property type="term" value="C:plasma membrane"/>
    <property type="evidence" value="ECO:0007669"/>
    <property type="project" value="TreeGrafter"/>
</dbReference>
<dbReference type="InterPro" id="IPR005467">
    <property type="entry name" value="His_kinase_dom"/>
</dbReference>
<evidence type="ECO:0000256" key="7">
    <source>
        <dbReference type="ARBA" id="ARBA00023136"/>
    </source>
</evidence>
<keyword evidence="5 13" id="KW-0418">Kinase</keyword>
<dbReference type="Pfam" id="PF00072">
    <property type="entry name" value="Response_reg"/>
    <property type="match status" value="2"/>
</dbReference>
<evidence type="ECO:0000259" key="9">
    <source>
        <dbReference type="PROSITE" id="PS50109"/>
    </source>
</evidence>
<keyword evidence="8" id="KW-1133">Transmembrane helix</keyword>
<proteinExistence type="predicted"/>
<feature type="domain" description="Response regulatory" evidence="10">
    <location>
        <begin position="942"/>
        <end position="1051"/>
    </location>
</feature>
<dbReference type="InterPro" id="IPR011006">
    <property type="entry name" value="CheY-like_superfamily"/>
</dbReference>
<feature type="domain" description="PAS" evidence="11">
    <location>
        <begin position="323"/>
        <end position="394"/>
    </location>
</feature>
<dbReference type="PROSITE" id="PS50110">
    <property type="entry name" value="RESPONSE_REGULATORY"/>
    <property type="match status" value="2"/>
</dbReference>
<dbReference type="Gene3D" id="3.40.50.2300">
    <property type="match status" value="2"/>
</dbReference>
<dbReference type="InterPro" id="IPR004358">
    <property type="entry name" value="Sig_transdc_His_kin-like_C"/>
</dbReference>
<dbReference type="SMART" id="SM00091">
    <property type="entry name" value="PAS"/>
    <property type="match status" value="2"/>
</dbReference>
<dbReference type="PANTHER" id="PTHR43047:SF72">
    <property type="entry name" value="OSMOSENSING HISTIDINE PROTEIN KINASE SLN1"/>
    <property type="match status" value="1"/>
</dbReference>
<keyword evidence="7 8" id="KW-0472">Membrane</keyword>
<feature type="transmembrane region" description="Helical" evidence="8">
    <location>
        <begin position="21"/>
        <end position="39"/>
    </location>
</feature>
<dbReference type="InterPro" id="IPR000014">
    <property type="entry name" value="PAS"/>
</dbReference>
<dbReference type="Pfam" id="PF00512">
    <property type="entry name" value="HisKA"/>
    <property type="match status" value="1"/>
</dbReference>
<dbReference type="SMART" id="SM00387">
    <property type="entry name" value="HATPase_c"/>
    <property type="match status" value="1"/>
</dbReference>
<evidence type="ECO:0000256" key="3">
    <source>
        <dbReference type="ARBA" id="ARBA00022553"/>
    </source>
</evidence>
<dbReference type="SMART" id="SM00388">
    <property type="entry name" value="HisKA"/>
    <property type="match status" value="1"/>
</dbReference>
<dbReference type="GO" id="GO:0000155">
    <property type="term" value="F:phosphorelay sensor kinase activity"/>
    <property type="evidence" value="ECO:0007669"/>
    <property type="project" value="InterPro"/>
</dbReference>
<evidence type="ECO:0000256" key="2">
    <source>
        <dbReference type="ARBA" id="ARBA00012438"/>
    </source>
</evidence>
<keyword evidence="6" id="KW-0902">Two-component regulatory system</keyword>
<dbReference type="GO" id="GO:0009927">
    <property type="term" value="F:histidine phosphotransfer kinase activity"/>
    <property type="evidence" value="ECO:0007669"/>
    <property type="project" value="TreeGrafter"/>
</dbReference>
<dbReference type="CDD" id="cd00082">
    <property type="entry name" value="HisKA"/>
    <property type="match status" value="1"/>
</dbReference>
<dbReference type="InterPro" id="IPR001789">
    <property type="entry name" value="Sig_transdc_resp-reg_receiver"/>
</dbReference>
<dbReference type="PROSITE" id="PS50112">
    <property type="entry name" value="PAS"/>
    <property type="match status" value="2"/>
</dbReference>
<dbReference type="NCBIfam" id="TIGR00229">
    <property type="entry name" value="sensory_box"/>
    <property type="match status" value="2"/>
</dbReference>
<dbReference type="Pfam" id="PF08448">
    <property type="entry name" value="PAS_4"/>
    <property type="match status" value="1"/>
</dbReference>
<dbReference type="PROSITE" id="PS50109">
    <property type="entry name" value="HIS_KIN"/>
    <property type="match status" value="1"/>
</dbReference>
<dbReference type="SUPFAM" id="SSF47384">
    <property type="entry name" value="Homodimeric domain of signal transducing histidine kinase"/>
    <property type="match status" value="1"/>
</dbReference>
<dbReference type="PROSITE" id="PS50113">
    <property type="entry name" value="PAC"/>
    <property type="match status" value="2"/>
</dbReference>
<reference evidence="13" key="1">
    <citation type="submission" date="2018-06" db="EMBL/GenBank/DDBJ databases">
        <authorList>
            <person name="Zhirakovskaya E."/>
        </authorList>
    </citation>
    <scope>NUCLEOTIDE SEQUENCE</scope>
</reference>
<dbReference type="Gene3D" id="3.30.565.10">
    <property type="entry name" value="Histidine kinase-like ATPase, C-terminal domain"/>
    <property type="match status" value="1"/>
</dbReference>
<feature type="domain" description="PAS" evidence="11">
    <location>
        <begin position="446"/>
        <end position="517"/>
    </location>
</feature>
<dbReference type="Pfam" id="PF02518">
    <property type="entry name" value="HATPase_c"/>
    <property type="match status" value="1"/>
</dbReference>
<comment type="catalytic activity">
    <reaction evidence="1">
        <text>ATP + protein L-histidine = ADP + protein N-phospho-L-histidine.</text>
        <dbReference type="EC" id="2.7.13.3"/>
    </reaction>
</comment>
<dbReference type="GO" id="GO:0004674">
    <property type="term" value="F:protein serine/threonine kinase activity"/>
    <property type="evidence" value="ECO:0007669"/>
    <property type="project" value="UniProtKB-KW"/>
</dbReference>
<evidence type="ECO:0000256" key="4">
    <source>
        <dbReference type="ARBA" id="ARBA00022679"/>
    </source>
</evidence>
<evidence type="ECO:0000256" key="5">
    <source>
        <dbReference type="ARBA" id="ARBA00022777"/>
    </source>
</evidence>
<evidence type="ECO:0000259" key="11">
    <source>
        <dbReference type="PROSITE" id="PS50112"/>
    </source>
</evidence>
<feature type="domain" description="PAC" evidence="12">
    <location>
        <begin position="397"/>
        <end position="449"/>
    </location>
</feature>
<feature type="transmembrane region" description="Helical" evidence="8">
    <location>
        <begin position="181"/>
        <end position="202"/>
    </location>
</feature>
<dbReference type="SUPFAM" id="SSF55874">
    <property type="entry name" value="ATPase domain of HSP90 chaperone/DNA topoisomerase II/histidine kinase"/>
    <property type="match status" value="1"/>
</dbReference>
<dbReference type="EMBL" id="UOFL01000163">
    <property type="protein sequence ID" value="VAW78815.1"/>
    <property type="molecule type" value="Genomic_DNA"/>
</dbReference>
<dbReference type="InterPro" id="IPR036890">
    <property type="entry name" value="HATPase_C_sf"/>
</dbReference>
<evidence type="ECO:0000259" key="10">
    <source>
        <dbReference type="PROSITE" id="PS50110"/>
    </source>
</evidence>
<dbReference type="Pfam" id="PF00989">
    <property type="entry name" value="PAS"/>
    <property type="match status" value="1"/>
</dbReference>
<keyword evidence="4" id="KW-0808">Transferase</keyword>
<sequence>MSGKGTVNKDWIGGAGTSTRIPTFMVYGIVLLCVIPYLLTLLGVDFGSKSSAIDHRWASDAKHHQIVDAHFHALSGAFTHTLFEWTAFCIAGFVVVLALSHYKITNDITTPVIGVALFMAGCMDAFHTLAADRLINAVADNRDLIPFTWAISRSFNALIMIVGVGILLMRDDKKKLQDSSFVITVSIFFALIAYTIITIAANTQNLPATTYPDSFITRPFDAIPLILFVVAGFFIYPRLYKRYPSLFAHGLILSAIPEVVTQLHMTFGSKALFDSHFNIGHFLKIVAYSIPLLGLILDYIRVHSKLQWENIKREEVQAALMESETHQRAILDTVADSIITINDKGKILSFNPSAERMFGYQYDEVYGENVCILIPEKFQQAHEKSLVQSSLQGIRYLDIDYELLGRRKDGMEFPLDISLSPMQLSHGNGFVGILRDISEQKKSERVLQQFKTTLDQTMDCVFMFDSRSLKFFYVNAGGIEQVGYSEQELFSMTPVDLKPEYDDNLFRTLINPMIEGSQKSINFETNHQHKDGHLVPVEIFLQYINPQGETARFVAMVRDISERQRIERMKDQFVSTVSHELRTPLTSIRGSLGLITGGAVGELPAQATAMLKIAENNTQRLLVLINDILDIQKIETGEISFNFKILMLMPFLKQAVEENAAYGAQYGVIFSITESLADIQLLTDKNRLMQVMTNLLSNAAKFSIDGGEVEIAVTRHNSAIRIAVCDQGMGIPEKFQPKLFDKFTQSDAADTRKIGGTGLGLSICKATLEKLGGKISFKSSEGVGTTFYVDLPQSIADGASVLESTAKKKTCRVLVIETEQAVAKTIQSILLADDFEVEIAYTLKQAEDLLFRQSVKFDVITIDLLLNEESSTNFIKQIHAYDKTSTVPIIAITAMSCSNRNESSAKSLGKSLNIAEWLQKPVDRHCLIASVRTVTGTEQLPRVLHVEDDPDVRQVVSVLLKDHAEVVAAVTVGEAKMLLQESSFSLILLDLDMPDCSGDLLLGELKYQQHPPKVVIFSAQDVDRVMAQKVDSVLLKSTTSNTELLQTVIEHLHDDHGFKLTKVM</sequence>
<feature type="domain" description="PAC" evidence="12">
    <location>
        <begin position="521"/>
        <end position="572"/>
    </location>
</feature>
<dbReference type="FunFam" id="3.30.565.10:FF:000006">
    <property type="entry name" value="Sensor histidine kinase WalK"/>
    <property type="match status" value="1"/>
</dbReference>
<dbReference type="PANTHER" id="PTHR43047">
    <property type="entry name" value="TWO-COMPONENT HISTIDINE PROTEIN KINASE"/>
    <property type="match status" value="1"/>
</dbReference>
<dbReference type="AlphaFoldDB" id="A0A3B0YD68"/>
<feature type="transmembrane region" description="Helical" evidence="8">
    <location>
        <begin position="246"/>
        <end position="267"/>
    </location>
</feature>
<dbReference type="GO" id="GO:0006355">
    <property type="term" value="P:regulation of DNA-templated transcription"/>
    <property type="evidence" value="ECO:0007669"/>
    <property type="project" value="InterPro"/>
</dbReference>
<dbReference type="EC" id="2.7.13.3" evidence="2"/>
<dbReference type="SMART" id="SM00448">
    <property type="entry name" value="REC"/>
    <property type="match status" value="2"/>
</dbReference>
<dbReference type="CDD" id="cd00156">
    <property type="entry name" value="REC"/>
    <property type="match status" value="2"/>
</dbReference>
<evidence type="ECO:0000256" key="6">
    <source>
        <dbReference type="ARBA" id="ARBA00023012"/>
    </source>
</evidence>
<dbReference type="InterPro" id="IPR033425">
    <property type="entry name" value="MASE3"/>
</dbReference>
<dbReference type="InterPro" id="IPR000700">
    <property type="entry name" value="PAS-assoc_C"/>
</dbReference>
<evidence type="ECO:0000256" key="8">
    <source>
        <dbReference type="SAM" id="Phobius"/>
    </source>
</evidence>